<accession>A0AAG5D891</accession>
<keyword evidence="1" id="KW-0472">Membrane</keyword>
<name>A0AAG5D891_ANOAO</name>
<dbReference type="EnsemblMetazoa" id="ENSAATROPT007917">
    <property type="protein sequence ID" value="ENSAATROPP007105"/>
    <property type="gene ID" value="ENSAATROPG006463"/>
</dbReference>
<reference evidence="2" key="1">
    <citation type="submission" date="2024-04" db="UniProtKB">
        <authorList>
            <consortium name="EnsemblMetazoa"/>
        </authorList>
    </citation>
    <scope>IDENTIFICATION</scope>
    <source>
        <strain evidence="2">EBRO</strain>
    </source>
</reference>
<keyword evidence="1" id="KW-1133">Transmembrane helix</keyword>
<dbReference type="PANTHER" id="PTHR12336">
    <property type="entry name" value="ADULT CUTICLE PROTEIN 1-RELATED"/>
    <property type="match status" value="1"/>
</dbReference>
<sequence length="182" mass="19311">MTSANMVGEEWTDEGCYLSGPCITSASERYKYGCIGADWKQSASGNLFKHSPHLLPRFAIMKCIAAVVMMSLAVFGVEAGLAPLFYSAPLAFETSHTTVVQSNPSAKLIATAPTLAYASAPLSYGAAPFYYPAPLAYSAPALLYQKEARYLAANRGAVHEAPLPGHAFSQQQLNLDAAPGSE</sequence>
<dbReference type="PANTHER" id="PTHR12336:SF0">
    <property type="entry name" value="ADULT CUTICLE PROTEIN 1-RELATED"/>
    <property type="match status" value="1"/>
</dbReference>
<dbReference type="AlphaFoldDB" id="A0AAG5D891"/>
<dbReference type="Proteomes" id="UP000075880">
    <property type="component" value="Unassembled WGS sequence"/>
</dbReference>
<dbReference type="Pfam" id="PF15955">
    <property type="entry name" value="Cuticle_4"/>
    <property type="match status" value="1"/>
</dbReference>
<protein>
    <submittedName>
        <fullName evidence="2">Uncharacterized protein</fullName>
    </submittedName>
</protein>
<keyword evidence="3" id="KW-1185">Reference proteome</keyword>
<evidence type="ECO:0000313" key="3">
    <source>
        <dbReference type="Proteomes" id="UP000075880"/>
    </source>
</evidence>
<dbReference type="InterPro" id="IPR031874">
    <property type="entry name" value="Cuticle_Acp1"/>
</dbReference>
<evidence type="ECO:0000256" key="1">
    <source>
        <dbReference type="SAM" id="Phobius"/>
    </source>
</evidence>
<feature type="transmembrane region" description="Helical" evidence="1">
    <location>
        <begin position="63"/>
        <end position="86"/>
    </location>
</feature>
<organism evidence="2 3">
    <name type="scientific">Anopheles atroparvus</name>
    <name type="common">European mosquito</name>
    <dbReference type="NCBI Taxonomy" id="41427"/>
    <lineage>
        <taxon>Eukaryota</taxon>
        <taxon>Metazoa</taxon>
        <taxon>Ecdysozoa</taxon>
        <taxon>Arthropoda</taxon>
        <taxon>Hexapoda</taxon>
        <taxon>Insecta</taxon>
        <taxon>Pterygota</taxon>
        <taxon>Neoptera</taxon>
        <taxon>Endopterygota</taxon>
        <taxon>Diptera</taxon>
        <taxon>Nematocera</taxon>
        <taxon>Culicoidea</taxon>
        <taxon>Culicidae</taxon>
        <taxon>Anophelinae</taxon>
        <taxon>Anopheles</taxon>
    </lineage>
</organism>
<proteinExistence type="predicted"/>
<keyword evidence="1" id="KW-0812">Transmembrane</keyword>
<evidence type="ECO:0000313" key="2">
    <source>
        <dbReference type="EnsemblMetazoa" id="ENSAATROPP007105"/>
    </source>
</evidence>